<feature type="compositionally biased region" description="Polar residues" evidence="7">
    <location>
        <begin position="327"/>
        <end position="344"/>
    </location>
</feature>
<dbReference type="AlphaFoldDB" id="A0A6J0C0C7"/>
<dbReference type="GO" id="GO:1990841">
    <property type="term" value="F:promoter-specific chromatin binding"/>
    <property type="evidence" value="ECO:0007669"/>
    <property type="project" value="TreeGrafter"/>
</dbReference>
<keyword evidence="2" id="KW-0479">Metal-binding</keyword>
<feature type="compositionally biased region" description="Polar residues" evidence="7">
    <location>
        <begin position="460"/>
        <end position="476"/>
    </location>
</feature>
<reference evidence="10 11" key="1">
    <citation type="submission" date="2025-05" db="UniProtKB">
        <authorList>
            <consortium name="RefSeq"/>
        </authorList>
    </citation>
    <scope>IDENTIFICATION</scope>
    <source>
        <tissue evidence="10 11">Thorax and Abdomen</tissue>
    </source>
</reference>
<dbReference type="Proteomes" id="UP000829291">
    <property type="component" value="Chromosome 4"/>
</dbReference>
<dbReference type="PANTHER" id="PTHR10825">
    <property type="entry name" value="RING FINGER DOMAIN-CONTAINING, POLYCOMB GROUP COMPONENT"/>
    <property type="match status" value="1"/>
</dbReference>
<feature type="region of interest" description="Disordered" evidence="7">
    <location>
        <begin position="741"/>
        <end position="931"/>
    </location>
</feature>
<dbReference type="InterPro" id="IPR013083">
    <property type="entry name" value="Znf_RING/FYVE/PHD"/>
</dbReference>
<dbReference type="SMART" id="SM00184">
    <property type="entry name" value="RING"/>
    <property type="match status" value="1"/>
</dbReference>
<evidence type="ECO:0000256" key="2">
    <source>
        <dbReference type="ARBA" id="ARBA00022723"/>
    </source>
</evidence>
<feature type="compositionally biased region" description="Low complexity" evidence="7">
    <location>
        <begin position="854"/>
        <end position="864"/>
    </location>
</feature>
<name>A0A6J0C0C7_NEOLC</name>
<dbReference type="GeneID" id="107224361"/>
<evidence type="ECO:0000313" key="11">
    <source>
        <dbReference type="RefSeq" id="XP_015519869.2"/>
    </source>
</evidence>
<keyword evidence="4" id="KW-0862">Zinc</keyword>
<feature type="region of interest" description="Disordered" evidence="7">
    <location>
        <begin position="458"/>
        <end position="493"/>
    </location>
</feature>
<keyword evidence="9" id="KW-1185">Reference proteome</keyword>
<dbReference type="InterPro" id="IPR018957">
    <property type="entry name" value="Znf_C3HC4_RING-type"/>
</dbReference>
<feature type="region of interest" description="Disordered" evidence="7">
    <location>
        <begin position="695"/>
        <end position="724"/>
    </location>
</feature>
<organism evidence="9 10">
    <name type="scientific">Neodiprion lecontei</name>
    <name type="common">Redheaded pine sawfly</name>
    <dbReference type="NCBI Taxonomy" id="441921"/>
    <lineage>
        <taxon>Eukaryota</taxon>
        <taxon>Metazoa</taxon>
        <taxon>Ecdysozoa</taxon>
        <taxon>Arthropoda</taxon>
        <taxon>Hexapoda</taxon>
        <taxon>Insecta</taxon>
        <taxon>Pterygota</taxon>
        <taxon>Neoptera</taxon>
        <taxon>Endopterygota</taxon>
        <taxon>Hymenoptera</taxon>
        <taxon>Tenthredinoidea</taxon>
        <taxon>Diprionidae</taxon>
        <taxon>Diprioninae</taxon>
        <taxon>Neodiprion</taxon>
    </lineage>
</organism>
<dbReference type="PROSITE" id="PS00518">
    <property type="entry name" value="ZF_RING_1"/>
    <property type="match status" value="1"/>
</dbReference>
<sequence>MAVADGTRKPLVKDLHDHIVCPLCRGYLIDATTLVECLHSFCRGCIVRRLGSGARACPVCGALTLPPLLPDLALQHLVYLAVPGLYRSELERRRHFRLVNPQCPPPAPPLGGLTLTLDDAVSLSLCEIVNTDDVVAAAEEPRRRRRRPRPTTENGNDVGELVHEYADEENSNGRGQIRYLKCPAGVTVRHLVRLLALKRGWGDAEAKLPLKRIEMLYEYPKVQPSLPDKNYTGKPDMRPLELSWTLLDLACIFKWDKETPMKLYYRVVQRSEETILQQQSGVPISLSSYNNTANNNNSTIGNNSNVMENVQRPPTPPPSPKQSSNPEMRTSVQPQPAQLSNTSKPRCKPTIKSLEILKPVSGVVRKVSEERTESEILVENTEETASAVVAKSLNPISVELPAPPQQQQQQLISSCGVQETVAQSVDANGSPVPSGETNGVKIKKPRCKVTPVMRAPGLQGSCSAAGTVNSGGTESNKSGRKLPRLEHHKRRKRRNKRLIAEITTTPREDLLKLKVRLTPCPPRVTSSSGSAKEKLLQMRAVRREKIKTGTERPQTPLPSLPLTPPPSASIDGSPILLGTATTNNEETVVAEQPRIAKDSVANAASGGDPLPAHLQEETIEEIIDGIPDEVVRVAQIMNKSSGVKPIAAASPIEDQKKCSGVQVITVEDEVQEVQESKQHKKKDVQETGKKKSIFKVEDRDQREGVESATSVVGVCEKPEEKPKDEEVLRRLGLVAISEASKTLQDKIRNSQSSGGGGGAGGGIDYHRESLERQLRESKANRVRSLLAEKQMRDALKSIMSKSKPGGLQAGSSNGPKKGPPPLAPLTLKQGFSVPPKSAHPVQTKVNPHHVGLISSSARSRGAGSKIEKPLDLSSGANNALDLSPTPSCSNPVITSTTYSTSPAAPPTASKPTPTTMARGVVGADKSPERDVKKNQDLNLRTLSDAAVSLLRTSPTQASAAPCNPTLDHQVQRVTAANNSTNVQSSGNKVALRIPQPHHRISGFGNGMKIKPNLAVRHIPNPQAFVASQYNRNQRTSTGFFTAQQQPP</sequence>
<evidence type="ECO:0000256" key="6">
    <source>
        <dbReference type="PROSITE-ProRule" id="PRU00175"/>
    </source>
</evidence>
<feature type="region of interest" description="Disordered" evidence="7">
    <location>
        <begin position="137"/>
        <end position="159"/>
    </location>
</feature>
<dbReference type="InterPro" id="IPR032443">
    <property type="entry name" value="RAWUL"/>
</dbReference>
<dbReference type="Pfam" id="PF00097">
    <property type="entry name" value="zf-C3HC4"/>
    <property type="match status" value="1"/>
</dbReference>
<feature type="compositionally biased region" description="Low complexity" evidence="7">
    <location>
        <begin position="287"/>
        <end position="305"/>
    </location>
</feature>
<evidence type="ECO:0000256" key="5">
    <source>
        <dbReference type="ARBA" id="ARBA00023242"/>
    </source>
</evidence>
<evidence type="ECO:0000256" key="1">
    <source>
        <dbReference type="ARBA" id="ARBA00004123"/>
    </source>
</evidence>
<gene>
    <name evidence="10 11" type="primary">LOC107224361</name>
</gene>
<dbReference type="GO" id="GO:0000122">
    <property type="term" value="P:negative regulation of transcription by RNA polymerase II"/>
    <property type="evidence" value="ECO:0007669"/>
    <property type="project" value="TreeGrafter"/>
</dbReference>
<dbReference type="InterPro" id="IPR001841">
    <property type="entry name" value="Znf_RING"/>
</dbReference>
<dbReference type="PANTHER" id="PTHR10825:SF29">
    <property type="entry name" value="POLYCOMB GROUP RING FINGER PROTEIN 1"/>
    <property type="match status" value="1"/>
</dbReference>
<dbReference type="GO" id="GO:0008270">
    <property type="term" value="F:zinc ion binding"/>
    <property type="evidence" value="ECO:0007669"/>
    <property type="project" value="UniProtKB-KW"/>
</dbReference>
<protein>
    <submittedName>
        <fullName evidence="10 11">Polycomb group protein Psc</fullName>
    </submittedName>
</protein>
<feature type="compositionally biased region" description="Basic and acidic residues" evidence="7">
    <location>
        <begin position="695"/>
        <end position="705"/>
    </location>
</feature>
<dbReference type="OrthoDB" id="1305878at2759"/>
<feature type="region of interest" description="Disordered" evidence="7">
    <location>
        <begin position="546"/>
        <end position="571"/>
    </location>
</feature>
<feature type="compositionally biased region" description="Pro residues" evidence="7">
    <location>
        <begin position="555"/>
        <end position="567"/>
    </location>
</feature>
<evidence type="ECO:0000256" key="4">
    <source>
        <dbReference type="ARBA" id="ARBA00022833"/>
    </source>
</evidence>
<keyword evidence="5" id="KW-0539">Nucleus</keyword>
<feature type="compositionally biased region" description="Basic and acidic residues" evidence="7">
    <location>
        <begin position="764"/>
        <end position="779"/>
    </location>
</feature>
<dbReference type="Gene3D" id="3.10.20.90">
    <property type="entry name" value="Phosphatidylinositol 3-kinase Catalytic Subunit, Chain A, domain 1"/>
    <property type="match status" value="1"/>
</dbReference>
<dbReference type="Gene3D" id="3.30.40.10">
    <property type="entry name" value="Zinc/RING finger domain, C3HC4 (zinc finger)"/>
    <property type="match status" value="1"/>
</dbReference>
<evidence type="ECO:0000313" key="9">
    <source>
        <dbReference type="Proteomes" id="UP000829291"/>
    </source>
</evidence>
<evidence type="ECO:0000256" key="7">
    <source>
        <dbReference type="SAM" id="MobiDB-lite"/>
    </source>
</evidence>
<feature type="region of interest" description="Disordered" evidence="7">
    <location>
        <begin position="287"/>
        <end position="350"/>
    </location>
</feature>
<dbReference type="SUPFAM" id="SSF57850">
    <property type="entry name" value="RING/U-box"/>
    <property type="match status" value="1"/>
</dbReference>
<dbReference type="RefSeq" id="XP_015519869.2">
    <property type="nucleotide sequence ID" value="XM_015664383.2"/>
</dbReference>
<dbReference type="InterPro" id="IPR017907">
    <property type="entry name" value="Znf_RING_CS"/>
</dbReference>
<dbReference type="Pfam" id="PF16207">
    <property type="entry name" value="RAWUL"/>
    <property type="match status" value="1"/>
</dbReference>
<accession>A0A6J0C0C7</accession>
<feature type="compositionally biased region" description="Gly residues" evidence="7">
    <location>
        <begin position="753"/>
        <end position="763"/>
    </location>
</feature>
<evidence type="ECO:0000259" key="8">
    <source>
        <dbReference type="PROSITE" id="PS50089"/>
    </source>
</evidence>
<dbReference type="RefSeq" id="XP_015519868.2">
    <property type="nucleotide sequence ID" value="XM_015664382.2"/>
</dbReference>
<dbReference type="KEGG" id="nlo:107224361"/>
<evidence type="ECO:0000313" key="10">
    <source>
        <dbReference type="RefSeq" id="XP_015519868.2"/>
    </source>
</evidence>
<proteinExistence type="predicted"/>
<feature type="compositionally biased region" description="Polar residues" evidence="7">
    <location>
        <begin position="884"/>
        <end position="893"/>
    </location>
</feature>
<evidence type="ECO:0000256" key="3">
    <source>
        <dbReference type="ARBA" id="ARBA00022771"/>
    </source>
</evidence>
<dbReference type="GO" id="GO:0035102">
    <property type="term" value="C:PRC1 complex"/>
    <property type="evidence" value="ECO:0007669"/>
    <property type="project" value="TreeGrafter"/>
</dbReference>
<comment type="subcellular location">
    <subcellularLocation>
        <location evidence="1">Nucleus</location>
    </subcellularLocation>
</comment>
<dbReference type="PROSITE" id="PS50089">
    <property type="entry name" value="ZF_RING_2"/>
    <property type="match status" value="1"/>
</dbReference>
<feature type="domain" description="RING-type" evidence="8">
    <location>
        <begin position="21"/>
        <end position="60"/>
    </location>
</feature>
<feature type="compositionally biased region" description="Low complexity" evidence="7">
    <location>
        <begin position="894"/>
        <end position="917"/>
    </location>
</feature>
<feature type="compositionally biased region" description="Basic residues" evidence="7">
    <location>
        <begin position="478"/>
        <end position="493"/>
    </location>
</feature>
<keyword evidence="3 6" id="KW-0863">Zinc-finger</keyword>